<protein>
    <submittedName>
        <fullName evidence="2">Uncharacterized protein</fullName>
    </submittedName>
</protein>
<accession>A0A0L8I1P0</accession>
<feature type="region of interest" description="Disordered" evidence="1">
    <location>
        <begin position="1"/>
        <end position="34"/>
    </location>
</feature>
<gene>
    <name evidence="2" type="ORF">OCBIM_22038707mg</name>
</gene>
<sequence length="82" mass="9284">MEISETVSLTQRQTRPKTMLPVPEFGPDNPRRSKRDFAVDTSCVTSISVGRCYRECWISCSSDVSCVNVVRLSSLFHCCCFE</sequence>
<evidence type="ECO:0000256" key="1">
    <source>
        <dbReference type="SAM" id="MobiDB-lite"/>
    </source>
</evidence>
<name>A0A0L8I1P0_OCTBM</name>
<evidence type="ECO:0000313" key="2">
    <source>
        <dbReference type="EMBL" id="KOF95377.1"/>
    </source>
</evidence>
<reference evidence="2" key="1">
    <citation type="submission" date="2015-07" db="EMBL/GenBank/DDBJ databases">
        <title>MeaNS - Measles Nucleotide Surveillance Program.</title>
        <authorList>
            <person name="Tran T."/>
            <person name="Druce J."/>
        </authorList>
    </citation>
    <scope>NUCLEOTIDE SEQUENCE</scope>
    <source>
        <strain evidence="2">UCB-OBI-ISO-001</strain>
        <tissue evidence="2">Gonad</tissue>
    </source>
</reference>
<dbReference type="EMBL" id="KQ416761">
    <property type="protein sequence ID" value="KOF95377.1"/>
    <property type="molecule type" value="Genomic_DNA"/>
</dbReference>
<proteinExistence type="predicted"/>
<organism evidence="2">
    <name type="scientific">Octopus bimaculoides</name>
    <name type="common">California two-spotted octopus</name>
    <dbReference type="NCBI Taxonomy" id="37653"/>
    <lineage>
        <taxon>Eukaryota</taxon>
        <taxon>Metazoa</taxon>
        <taxon>Spiralia</taxon>
        <taxon>Lophotrochozoa</taxon>
        <taxon>Mollusca</taxon>
        <taxon>Cephalopoda</taxon>
        <taxon>Coleoidea</taxon>
        <taxon>Octopodiformes</taxon>
        <taxon>Octopoda</taxon>
        <taxon>Incirrata</taxon>
        <taxon>Octopodidae</taxon>
        <taxon>Octopus</taxon>
    </lineage>
</organism>
<dbReference type="AlphaFoldDB" id="A0A0L8I1P0"/>
<feature type="compositionally biased region" description="Polar residues" evidence="1">
    <location>
        <begin position="1"/>
        <end position="13"/>
    </location>
</feature>